<dbReference type="Pfam" id="PF00756">
    <property type="entry name" value="Esterase"/>
    <property type="match status" value="1"/>
</dbReference>
<name>A0ABV4NJ67_9GAMM</name>
<accession>A0ABV4NJ67</accession>
<gene>
    <name evidence="4" type="ORF">ACCI51_01035</name>
</gene>
<feature type="signal peptide" evidence="3">
    <location>
        <begin position="1"/>
        <end position="19"/>
    </location>
</feature>
<sequence>MKKRLLVAFLLLLPITALKAGEHKALELSTIQVIPIQDSSNNREYELYIKLPEKYEESDTKKHPVIYYTDALWAVEILSATTEYALEDAILVGIGWRKGMPADENEWSSRYRDFKPALPSDNKDNDKESYKGEAHQHLAFIRNDVIKYIERNYRANPDNRTYFGYSFGGLFGVYALISQPDTFQNYIIGSPSRLIGTYMDSRLESEPNKPLMELPKQTNVFIAYGELEKELGVTVERFVSELKDQKLANLTLEPAVIESANHTTAFPKTSVRSIYWLAEKLRD</sequence>
<dbReference type="GO" id="GO:0016787">
    <property type="term" value="F:hydrolase activity"/>
    <property type="evidence" value="ECO:0007669"/>
    <property type="project" value="UniProtKB-KW"/>
</dbReference>
<dbReference type="Gene3D" id="3.40.50.1820">
    <property type="entry name" value="alpha/beta hydrolase"/>
    <property type="match status" value="1"/>
</dbReference>
<evidence type="ECO:0000313" key="4">
    <source>
        <dbReference type="EMBL" id="MFA0789108.1"/>
    </source>
</evidence>
<dbReference type="InterPro" id="IPR052558">
    <property type="entry name" value="Siderophore_Hydrolase_D"/>
</dbReference>
<dbReference type="PANTHER" id="PTHR40841:SF2">
    <property type="entry name" value="SIDEROPHORE-DEGRADING ESTERASE (EUROFUNG)"/>
    <property type="match status" value="1"/>
</dbReference>
<keyword evidence="5" id="KW-1185">Reference proteome</keyword>
<evidence type="ECO:0000256" key="2">
    <source>
        <dbReference type="ARBA" id="ARBA00022801"/>
    </source>
</evidence>
<comment type="similarity">
    <text evidence="1">Belongs to the esterase D family.</text>
</comment>
<dbReference type="Proteomes" id="UP001569414">
    <property type="component" value="Unassembled WGS sequence"/>
</dbReference>
<dbReference type="SUPFAM" id="SSF53474">
    <property type="entry name" value="alpha/beta-Hydrolases"/>
    <property type="match status" value="1"/>
</dbReference>
<reference evidence="4 5" key="1">
    <citation type="submission" date="2024-08" db="EMBL/GenBank/DDBJ databases">
        <authorList>
            <person name="Ishaq N."/>
        </authorList>
    </citation>
    <scope>NUCLEOTIDE SEQUENCE [LARGE SCALE GENOMIC DNA]</scope>
    <source>
        <strain evidence="4 5">JCM 30400</strain>
    </source>
</reference>
<dbReference type="InterPro" id="IPR000801">
    <property type="entry name" value="Esterase-like"/>
</dbReference>
<feature type="chain" id="PRO_5047144422" evidence="3">
    <location>
        <begin position="20"/>
        <end position="283"/>
    </location>
</feature>
<proteinExistence type="inferred from homology"/>
<keyword evidence="2 4" id="KW-0378">Hydrolase</keyword>
<keyword evidence="3" id="KW-0732">Signal</keyword>
<organism evidence="4 5">
    <name type="scientific">Microbulbifer echini</name>
    <dbReference type="NCBI Taxonomy" id="1529067"/>
    <lineage>
        <taxon>Bacteria</taxon>
        <taxon>Pseudomonadati</taxon>
        <taxon>Pseudomonadota</taxon>
        <taxon>Gammaproteobacteria</taxon>
        <taxon>Cellvibrionales</taxon>
        <taxon>Microbulbiferaceae</taxon>
        <taxon>Microbulbifer</taxon>
    </lineage>
</organism>
<protein>
    <submittedName>
        <fullName evidence="4">Alpha/beta hydrolase</fullName>
    </submittedName>
</protein>
<comment type="caution">
    <text evidence="4">The sequence shown here is derived from an EMBL/GenBank/DDBJ whole genome shotgun (WGS) entry which is preliminary data.</text>
</comment>
<dbReference type="InterPro" id="IPR029058">
    <property type="entry name" value="AB_hydrolase_fold"/>
</dbReference>
<evidence type="ECO:0000256" key="1">
    <source>
        <dbReference type="ARBA" id="ARBA00005622"/>
    </source>
</evidence>
<dbReference type="RefSeq" id="WP_371842284.1">
    <property type="nucleotide sequence ID" value="NZ_JBGMEL010000001.1"/>
</dbReference>
<dbReference type="PANTHER" id="PTHR40841">
    <property type="entry name" value="SIDEROPHORE TRIACETYLFUSARININE C ESTERASE"/>
    <property type="match status" value="1"/>
</dbReference>
<evidence type="ECO:0000256" key="3">
    <source>
        <dbReference type="SAM" id="SignalP"/>
    </source>
</evidence>
<dbReference type="EMBL" id="JBGMEL010000001">
    <property type="protein sequence ID" value="MFA0789108.1"/>
    <property type="molecule type" value="Genomic_DNA"/>
</dbReference>
<evidence type="ECO:0000313" key="5">
    <source>
        <dbReference type="Proteomes" id="UP001569414"/>
    </source>
</evidence>